<dbReference type="Proteomes" id="UP001386955">
    <property type="component" value="Unassembled WGS sequence"/>
</dbReference>
<keyword evidence="2" id="KW-1185">Reference proteome</keyword>
<protein>
    <submittedName>
        <fullName evidence="1">Uncharacterized protein</fullName>
    </submittedName>
</protein>
<sequence>MKGKCGSQGHGYWEWKGQNSNSQRLEDGAFKSYAMDEAVQIPNNCLPDEQRLAVAHSTNFREANVIADKVNCMTYGIHVFDNVLSFCSTVFLADLMGVSTPRVVPLFAWPYS</sequence>
<dbReference type="AlphaFoldDB" id="A0AAN9XGH8"/>
<reference evidence="1 2" key="1">
    <citation type="submission" date="2024-01" db="EMBL/GenBank/DDBJ databases">
        <title>The genomes of 5 underutilized Papilionoideae crops provide insights into root nodulation and disease resistanc.</title>
        <authorList>
            <person name="Jiang F."/>
        </authorList>
    </citation>
    <scope>NUCLEOTIDE SEQUENCE [LARGE SCALE GENOMIC DNA]</scope>
    <source>
        <strain evidence="1">DUOXIRENSHENG_FW03</strain>
        <tissue evidence="1">Leaves</tissue>
    </source>
</reference>
<proteinExistence type="predicted"/>
<organism evidence="1 2">
    <name type="scientific">Psophocarpus tetragonolobus</name>
    <name type="common">Winged bean</name>
    <name type="synonym">Dolichos tetragonolobus</name>
    <dbReference type="NCBI Taxonomy" id="3891"/>
    <lineage>
        <taxon>Eukaryota</taxon>
        <taxon>Viridiplantae</taxon>
        <taxon>Streptophyta</taxon>
        <taxon>Embryophyta</taxon>
        <taxon>Tracheophyta</taxon>
        <taxon>Spermatophyta</taxon>
        <taxon>Magnoliopsida</taxon>
        <taxon>eudicotyledons</taxon>
        <taxon>Gunneridae</taxon>
        <taxon>Pentapetalae</taxon>
        <taxon>rosids</taxon>
        <taxon>fabids</taxon>
        <taxon>Fabales</taxon>
        <taxon>Fabaceae</taxon>
        <taxon>Papilionoideae</taxon>
        <taxon>50 kb inversion clade</taxon>
        <taxon>NPAAA clade</taxon>
        <taxon>indigoferoid/millettioid clade</taxon>
        <taxon>Phaseoleae</taxon>
        <taxon>Psophocarpus</taxon>
    </lineage>
</organism>
<evidence type="ECO:0000313" key="2">
    <source>
        <dbReference type="Proteomes" id="UP001386955"/>
    </source>
</evidence>
<dbReference type="EMBL" id="JAYMYS010000005">
    <property type="protein sequence ID" value="KAK7391762.1"/>
    <property type="molecule type" value="Genomic_DNA"/>
</dbReference>
<name>A0AAN9XGH8_PSOTE</name>
<evidence type="ECO:0000313" key="1">
    <source>
        <dbReference type="EMBL" id="KAK7391762.1"/>
    </source>
</evidence>
<comment type="caution">
    <text evidence="1">The sequence shown here is derived from an EMBL/GenBank/DDBJ whole genome shotgun (WGS) entry which is preliminary data.</text>
</comment>
<accession>A0AAN9XGH8</accession>
<gene>
    <name evidence="1" type="ORF">VNO78_20183</name>
</gene>